<keyword evidence="10" id="KW-1185">Reference proteome</keyword>
<dbReference type="Gene3D" id="1.10.760.10">
    <property type="entry name" value="Cytochrome c-like domain"/>
    <property type="match status" value="1"/>
</dbReference>
<keyword evidence="3 6" id="KW-0479">Metal-binding</keyword>
<name>A0A6N6VKH2_9HYPH</name>
<evidence type="ECO:0000256" key="5">
    <source>
        <dbReference type="ARBA" id="ARBA00023004"/>
    </source>
</evidence>
<organism evidence="9 10">
    <name type="scientific">Parvibaculum sedimenti</name>
    <dbReference type="NCBI Taxonomy" id="2608632"/>
    <lineage>
        <taxon>Bacteria</taxon>
        <taxon>Pseudomonadati</taxon>
        <taxon>Pseudomonadota</taxon>
        <taxon>Alphaproteobacteria</taxon>
        <taxon>Hyphomicrobiales</taxon>
        <taxon>Parvibaculaceae</taxon>
        <taxon>Parvibaculum</taxon>
    </lineage>
</organism>
<feature type="chain" id="PRO_5026989741" evidence="7">
    <location>
        <begin position="24"/>
        <end position="137"/>
    </location>
</feature>
<dbReference type="InterPro" id="IPR009056">
    <property type="entry name" value="Cyt_c-like_dom"/>
</dbReference>
<protein>
    <submittedName>
        <fullName evidence="9">C-type cytochrome</fullName>
    </submittedName>
</protein>
<dbReference type="RefSeq" id="WP_152217112.1">
    <property type="nucleotide sequence ID" value="NZ_JBAQYD010000395.1"/>
</dbReference>
<accession>A0A6N6VKH2</accession>
<evidence type="ECO:0000256" key="1">
    <source>
        <dbReference type="ARBA" id="ARBA00022448"/>
    </source>
</evidence>
<evidence type="ECO:0000256" key="6">
    <source>
        <dbReference type="PROSITE-ProRule" id="PRU00433"/>
    </source>
</evidence>
<evidence type="ECO:0000313" key="9">
    <source>
        <dbReference type="EMBL" id="KAB7739021.1"/>
    </source>
</evidence>
<dbReference type="Proteomes" id="UP000468901">
    <property type="component" value="Unassembled WGS sequence"/>
</dbReference>
<feature type="domain" description="Cytochrome c" evidence="8">
    <location>
        <begin position="30"/>
        <end position="133"/>
    </location>
</feature>
<dbReference type="GO" id="GO:0009055">
    <property type="term" value="F:electron transfer activity"/>
    <property type="evidence" value="ECO:0007669"/>
    <property type="project" value="InterPro"/>
</dbReference>
<keyword evidence="5 6" id="KW-0408">Iron</keyword>
<dbReference type="GO" id="GO:0020037">
    <property type="term" value="F:heme binding"/>
    <property type="evidence" value="ECO:0007669"/>
    <property type="project" value="InterPro"/>
</dbReference>
<keyword evidence="2 6" id="KW-0349">Heme</keyword>
<gene>
    <name evidence="9" type="ORF">F2P47_14585</name>
</gene>
<evidence type="ECO:0000313" key="10">
    <source>
        <dbReference type="Proteomes" id="UP000468901"/>
    </source>
</evidence>
<evidence type="ECO:0000256" key="7">
    <source>
        <dbReference type="SAM" id="SignalP"/>
    </source>
</evidence>
<keyword evidence="4" id="KW-0249">Electron transport</keyword>
<evidence type="ECO:0000256" key="4">
    <source>
        <dbReference type="ARBA" id="ARBA00022982"/>
    </source>
</evidence>
<dbReference type="EMBL" id="WESC01000014">
    <property type="protein sequence ID" value="KAB7739021.1"/>
    <property type="molecule type" value="Genomic_DNA"/>
</dbReference>
<dbReference type="InterPro" id="IPR036909">
    <property type="entry name" value="Cyt_c-like_dom_sf"/>
</dbReference>
<dbReference type="AlphaFoldDB" id="A0A6N6VKH2"/>
<keyword evidence="1" id="KW-0813">Transport</keyword>
<keyword evidence="7" id="KW-0732">Signal</keyword>
<evidence type="ECO:0000256" key="3">
    <source>
        <dbReference type="ARBA" id="ARBA00022723"/>
    </source>
</evidence>
<dbReference type="SUPFAM" id="SSF46626">
    <property type="entry name" value="Cytochrome c"/>
    <property type="match status" value="1"/>
</dbReference>
<proteinExistence type="predicted"/>
<feature type="signal peptide" evidence="7">
    <location>
        <begin position="1"/>
        <end position="23"/>
    </location>
</feature>
<evidence type="ECO:0000259" key="8">
    <source>
        <dbReference type="PROSITE" id="PS51007"/>
    </source>
</evidence>
<dbReference type="InterPro" id="IPR002327">
    <property type="entry name" value="Cyt_c_1A/1B"/>
</dbReference>
<dbReference type="Pfam" id="PF00034">
    <property type="entry name" value="Cytochrom_C"/>
    <property type="match status" value="1"/>
</dbReference>
<dbReference type="PANTHER" id="PTHR11961">
    <property type="entry name" value="CYTOCHROME C"/>
    <property type="match status" value="1"/>
</dbReference>
<dbReference type="PRINTS" id="PR00604">
    <property type="entry name" value="CYTCHRMECIAB"/>
</dbReference>
<reference evidence="9 10" key="1">
    <citation type="submission" date="2019-09" db="EMBL/GenBank/DDBJ databases">
        <title>Parvibaculum sedimenti sp. nov., isolated from sediment.</title>
        <authorList>
            <person name="Wang Y."/>
        </authorList>
    </citation>
    <scope>NUCLEOTIDE SEQUENCE [LARGE SCALE GENOMIC DNA]</scope>
    <source>
        <strain evidence="9 10">HXT-9</strain>
    </source>
</reference>
<dbReference type="GO" id="GO:0046872">
    <property type="term" value="F:metal ion binding"/>
    <property type="evidence" value="ECO:0007669"/>
    <property type="project" value="UniProtKB-KW"/>
</dbReference>
<evidence type="ECO:0000256" key="2">
    <source>
        <dbReference type="ARBA" id="ARBA00022617"/>
    </source>
</evidence>
<dbReference type="PROSITE" id="PS51007">
    <property type="entry name" value="CYTC"/>
    <property type="match status" value="1"/>
</dbReference>
<sequence length="137" mass="14581">MKAVLNGLATFALAMSLAGVASANDDWKGGDAEKGEKVFKKCAACHTVEEGGPNRVGPNLHGILDRPAASHAGYKYSAAMTKKGTEGLKWSEDNLFAYLEKPAAFVPGTNMTFIGLKKPEDRKDLIAFLEKAAGHTK</sequence>
<comment type="caution">
    <text evidence="9">The sequence shown here is derived from an EMBL/GenBank/DDBJ whole genome shotgun (WGS) entry which is preliminary data.</text>
</comment>